<organism evidence="2">
    <name type="scientific">marine sediment metagenome</name>
    <dbReference type="NCBI Taxonomy" id="412755"/>
    <lineage>
        <taxon>unclassified sequences</taxon>
        <taxon>metagenomes</taxon>
        <taxon>ecological metagenomes</taxon>
    </lineage>
</organism>
<accession>A0A0F9UCN2</accession>
<gene>
    <name evidence="2" type="ORF">LCGC14_0623380</name>
</gene>
<name>A0A0F9UCN2_9ZZZZ</name>
<protein>
    <recommendedName>
        <fullName evidence="3">ABC-2 type transporter domain-containing protein</fullName>
    </recommendedName>
</protein>
<reference evidence="2" key="1">
    <citation type="journal article" date="2015" name="Nature">
        <title>Complex archaea that bridge the gap between prokaryotes and eukaryotes.</title>
        <authorList>
            <person name="Spang A."/>
            <person name="Saw J.H."/>
            <person name="Jorgensen S.L."/>
            <person name="Zaremba-Niedzwiedzka K."/>
            <person name="Martijn J."/>
            <person name="Lind A.E."/>
            <person name="van Eijk R."/>
            <person name="Schleper C."/>
            <person name="Guy L."/>
            <person name="Ettema T.J."/>
        </authorList>
    </citation>
    <scope>NUCLEOTIDE SEQUENCE</scope>
</reference>
<feature type="transmembrane region" description="Helical" evidence="1">
    <location>
        <begin position="167"/>
        <end position="190"/>
    </location>
</feature>
<keyword evidence="1" id="KW-0472">Membrane</keyword>
<dbReference type="GO" id="GO:0140359">
    <property type="term" value="F:ABC-type transporter activity"/>
    <property type="evidence" value="ECO:0007669"/>
    <property type="project" value="InterPro"/>
</dbReference>
<dbReference type="PANTHER" id="PTHR43471">
    <property type="entry name" value="ABC TRANSPORTER PERMEASE"/>
    <property type="match status" value="1"/>
</dbReference>
<dbReference type="EMBL" id="LAZR01001066">
    <property type="protein sequence ID" value="KKN51358.1"/>
    <property type="molecule type" value="Genomic_DNA"/>
</dbReference>
<keyword evidence="1" id="KW-0812">Transmembrane</keyword>
<feature type="transmembrane region" description="Helical" evidence="1">
    <location>
        <begin position="85"/>
        <end position="108"/>
    </location>
</feature>
<dbReference type="Pfam" id="PF12679">
    <property type="entry name" value="ABC2_membrane_2"/>
    <property type="match status" value="1"/>
</dbReference>
<proteinExistence type="predicted"/>
<evidence type="ECO:0000256" key="1">
    <source>
        <dbReference type="SAM" id="Phobius"/>
    </source>
</evidence>
<keyword evidence="1" id="KW-1133">Transmembrane helix</keyword>
<evidence type="ECO:0008006" key="3">
    <source>
        <dbReference type="Google" id="ProtNLM"/>
    </source>
</evidence>
<feature type="transmembrane region" description="Helical" evidence="1">
    <location>
        <begin position="202"/>
        <end position="223"/>
    </location>
</feature>
<dbReference type="AlphaFoldDB" id="A0A0F9UCN2"/>
<evidence type="ECO:0000313" key="2">
    <source>
        <dbReference type="EMBL" id="KKN51358.1"/>
    </source>
</evidence>
<comment type="caution">
    <text evidence="2">The sequence shown here is derived from an EMBL/GenBank/DDBJ whole genome shotgun (WGS) entry which is preliminary data.</text>
</comment>
<sequence length="275" mass="29838">MATPLPINVGRLTQIAGFELVRMFLTKRGLIALAAFALVWLIILRYPIGQAVSIVSAPDFEQIARDISGSIGLSKLLDWPEAEFAMYWLIALYSFPVFGLFICSDQTVGDRERGTLRFLSLRSTRLEILFGRFLGQLAVLACLVGITLVATLAVLGFRDPSLLAGGFARALSIFLILVITLCPFVALMTLINTFARSSRLSIVLAILYFAAGGIVVGILQWQIPALGLLDYLFPGVQIELLAGQNLPLLSAVAIPLVQTAVLLSVAQRIFARSSL</sequence>
<feature type="transmembrane region" description="Helical" evidence="1">
    <location>
        <begin position="129"/>
        <end position="155"/>
    </location>
</feature>
<feature type="transmembrane region" description="Helical" evidence="1">
    <location>
        <begin position="246"/>
        <end position="266"/>
    </location>
</feature>
<feature type="transmembrane region" description="Helical" evidence="1">
    <location>
        <begin position="30"/>
        <end position="48"/>
    </location>
</feature>
<dbReference type="GO" id="GO:0005886">
    <property type="term" value="C:plasma membrane"/>
    <property type="evidence" value="ECO:0007669"/>
    <property type="project" value="UniProtKB-SubCell"/>
</dbReference>